<sequence length="284" mass="30804">MIVVASVNTGDVALVVSSEIIMDLVRIEVIHIPTKIKSNANKIVPSEGQYIVFIKCGATSGSGIILSPSIVLTWSHVVKESCHYPVEVKLRECSFTATVLFSASLLDLAILLLHPSLPANTKHLFQLSLPEGIELLGSQVHAIGYHHKSVKVTSGILSKLVCDPASSIPILIKSNASLHNGMSGGLLLHTESSIPIGILQFNMKDHASNVAFVSANFSLPLSLILEPIKQLLYDKNDYDMIDSTPAPDSAAAVKTEEKVTESYSIDCLNQILQDDLFYRQKLSF</sequence>
<reference evidence="2" key="1">
    <citation type="submission" date="2017-05" db="UniProtKB">
        <authorList>
            <consortium name="EnsemblMetazoa"/>
        </authorList>
    </citation>
    <scope>IDENTIFICATION</scope>
</reference>
<proteinExistence type="inferred from homology"/>
<dbReference type="GO" id="GO:0004252">
    <property type="term" value="F:serine-type endopeptidase activity"/>
    <property type="evidence" value="ECO:0007669"/>
    <property type="project" value="InterPro"/>
</dbReference>
<keyword evidence="1" id="KW-0645">Protease</keyword>
<dbReference type="Gene3D" id="2.40.10.10">
    <property type="entry name" value="Trypsin-like serine proteases"/>
    <property type="match status" value="2"/>
</dbReference>
<evidence type="ECO:0000256" key="1">
    <source>
        <dbReference type="PIRNR" id="PIRNR037989"/>
    </source>
</evidence>
<name>A0A1X7U7P3_AMPQE</name>
<dbReference type="eggNOG" id="KOG1320">
    <property type="taxonomic scope" value="Eukaryota"/>
</dbReference>
<dbReference type="GO" id="GO:0031998">
    <property type="term" value="P:regulation of fatty acid beta-oxidation"/>
    <property type="evidence" value="ECO:0007669"/>
    <property type="project" value="TreeGrafter"/>
</dbReference>
<dbReference type="SUPFAM" id="SSF50494">
    <property type="entry name" value="Trypsin-like serine proteases"/>
    <property type="match status" value="1"/>
</dbReference>
<keyword evidence="1" id="KW-0720">Serine protease</keyword>
<comment type="similarity">
    <text evidence="1">Belongs to the peptidase S1B family.</text>
</comment>
<accession>A0A1X7U7P3</accession>
<keyword evidence="1" id="KW-0378">Hydrolase</keyword>
<comment type="PTM">
    <text evidence="1">The full-lengh TYSND1 is the active the proteolytic processing of PTS1- and PTS2-proteins and in self-cleavage, and intermolecular self-cleavage of TYSND1 down-regulates its protease activity.</text>
</comment>
<dbReference type="GO" id="GO:0005777">
    <property type="term" value="C:peroxisome"/>
    <property type="evidence" value="ECO:0007669"/>
    <property type="project" value="UniProtKB-SubCell"/>
</dbReference>
<evidence type="ECO:0000313" key="2">
    <source>
        <dbReference type="EnsemblMetazoa" id="Aqu2.1.23519_001"/>
    </source>
</evidence>
<keyword evidence="1" id="KW-0576">Peroxisome</keyword>
<dbReference type="STRING" id="400682.A0A1X7U7P3"/>
<comment type="subcellular location">
    <subcellularLocation>
        <location evidence="1">Peroxisome</location>
    </subcellularLocation>
</comment>
<organism evidence="2">
    <name type="scientific">Amphimedon queenslandica</name>
    <name type="common">Sponge</name>
    <dbReference type="NCBI Taxonomy" id="400682"/>
    <lineage>
        <taxon>Eukaryota</taxon>
        <taxon>Metazoa</taxon>
        <taxon>Porifera</taxon>
        <taxon>Demospongiae</taxon>
        <taxon>Heteroscleromorpha</taxon>
        <taxon>Haplosclerida</taxon>
        <taxon>Niphatidae</taxon>
        <taxon>Amphimedon</taxon>
    </lineage>
</organism>
<dbReference type="InterPro" id="IPR009003">
    <property type="entry name" value="Peptidase_S1_PA"/>
</dbReference>
<dbReference type="EC" id="3.4.21.-" evidence="1"/>
<dbReference type="AlphaFoldDB" id="A0A1X7U7P3"/>
<dbReference type="EnsemblMetazoa" id="Aqu2.1.23519_001">
    <property type="protein sequence ID" value="Aqu2.1.23519_001"/>
    <property type="gene ID" value="Aqu2.1.23519"/>
</dbReference>
<dbReference type="InterPro" id="IPR039245">
    <property type="entry name" value="TYSND1/DEG15"/>
</dbReference>
<dbReference type="OrthoDB" id="17845at2759"/>
<dbReference type="Pfam" id="PF13365">
    <property type="entry name" value="Trypsin_2"/>
    <property type="match status" value="1"/>
</dbReference>
<protein>
    <recommendedName>
        <fullName evidence="1">Peroxisomal leader peptide-processing protease</fullName>
        <ecNumber evidence="1">3.4.21.-</ecNumber>
    </recommendedName>
</protein>
<dbReference type="PANTHER" id="PTHR21004">
    <property type="entry name" value="SERINE PROTEASE-RELATED"/>
    <property type="match status" value="1"/>
</dbReference>
<dbReference type="PANTHER" id="PTHR21004:SF0">
    <property type="entry name" value="PEROXISOMAL LEADER PEPTIDE-PROCESSING PROTEASE"/>
    <property type="match status" value="1"/>
</dbReference>
<comment type="function">
    <text evidence="1">Peroxisomal protease that mediates both the removal of the leader peptide from proteins containing a PTS2 target sequence and processes several PTS1-containing proteins. Catalyzes the processing of PTS1-proteins involved in the peroxisomal beta-oxidation of fatty acids.</text>
</comment>
<dbReference type="InParanoid" id="A0A1X7U7P3"/>
<dbReference type="GO" id="GO:0016485">
    <property type="term" value="P:protein processing"/>
    <property type="evidence" value="ECO:0007669"/>
    <property type="project" value="InterPro"/>
</dbReference>
<dbReference type="InterPro" id="IPR043504">
    <property type="entry name" value="Peptidase_S1_PA_chymotrypsin"/>
</dbReference>